<sequence>MQLTKAYIALVMAEATATPLLLLIALYILTGYQTLYPDKLRLFPNPTAIHTDKVLRIATTILATLHSSAGIVLLCERRIRNRLTREVIEIIVLLLFLAICAALLITDITG</sequence>
<keyword evidence="1" id="KW-1133">Transmembrane helix</keyword>
<organism evidence="2">
    <name type="scientific">Ignisphaera aggregans</name>
    <dbReference type="NCBI Taxonomy" id="334771"/>
    <lineage>
        <taxon>Archaea</taxon>
        <taxon>Thermoproteota</taxon>
        <taxon>Thermoprotei</taxon>
        <taxon>Desulfurococcales</taxon>
        <taxon>Desulfurococcaceae</taxon>
        <taxon>Ignisphaera</taxon>
    </lineage>
</organism>
<keyword evidence="1" id="KW-0812">Transmembrane</keyword>
<dbReference type="AlphaFoldDB" id="A0A7J2U4G2"/>
<proteinExistence type="predicted"/>
<gene>
    <name evidence="2" type="ORF">ENO26_08520</name>
</gene>
<feature type="transmembrane region" description="Helical" evidence="1">
    <location>
        <begin position="54"/>
        <end position="75"/>
    </location>
</feature>
<accession>A0A7J2U4G2</accession>
<comment type="caution">
    <text evidence="2">The sequence shown here is derived from an EMBL/GenBank/DDBJ whole genome shotgun (WGS) entry which is preliminary data.</text>
</comment>
<protein>
    <submittedName>
        <fullName evidence="2">Uncharacterized protein</fullName>
    </submittedName>
</protein>
<evidence type="ECO:0000313" key="2">
    <source>
        <dbReference type="EMBL" id="HEM67586.1"/>
    </source>
</evidence>
<reference evidence="2" key="1">
    <citation type="journal article" date="2020" name="mSystems">
        <title>Genome- and Community-Level Interaction Insights into Carbon Utilization and Element Cycling Functions of Hydrothermarchaeota in Hydrothermal Sediment.</title>
        <authorList>
            <person name="Zhou Z."/>
            <person name="Liu Y."/>
            <person name="Xu W."/>
            <person name="Pan J."/>
            <person name="Luo Z.H."/>
            <person name="Li M."/>
        </authorList>
    </citation>
    <scope>NUCLEOTIDE SEQUENCE [LARGE SCALE GENOMIC DNA]</scope>
    <source>
        <strain evidence="2">SpSt-125</strain>
    </source>
</reference>
<keyword evidence="1" id="KW-0472">Membrane</keyword>
<feature type="transmembrane region" description="Helical" evidence="1">
    <location>
        <begin position="87"/>
        <end position="105"/>
    </location>
</feature>
<dbReference type="EMBL" id="DSEU01000059">
    <property type="protein sequence ID" value="HEM67586.1"/>
    <property type="molecule type" value="Genomic_DNA"/>
</dbReference>
<evidence type="ECO:0000256" key="1">
    <source>
        <dbReference type="SAM" id="Phobius"/>
    </source>
</evidence>
<name>A0A7J2U4G2_9CREN</name>
<feature type="transmembrane region" description="Helical" evidence="1">
    <location>
        <begin position="7"/>
        <end position="34"/>
    </location>
</feature>